<dbReference type="Gene3D" id="3.30.40.10">
    <property type="entry name" value="Zinc/RING finger domain, C3HC4 (zinc finger)"/>
    <property type="match status" value="1"/>
</dbReference>
<evidence type="ECO:0000313" key="6">
    <source>
        <dbReference type="EMBL" id="ESQ47755.1"/>
    </source>
</evidence>
<dbReference type="InterPro" id="IPR046349">
    <property type="entry name" value="C1-like_sf"/>
</dbReference>
<feature type="domain" description="Zinc finger PHD-type" evidence="5">
    <location>
        <begin position="481"/>
        <end position="553"/>
    </location>
</feature>
<dbReference type="InterPro" id="IPR054483">
    <property type="entry name" value="DC1-like_CT"/>
</dbReference>
<evidence type="ECO:0000313" key="7">
    <source>
        <dbReference type="Proteomes" id="UP000030689"/>
    </source>
</evidence>
<evidence type="ECO:0000256" key="1">
    <source>
        <dbReference type="ARBA" id="ARBA00022723"/>
    </source>
</evidence>
<dbReference type="SUPFAM" id="SSF57889">
    <property type="entry name" value="Cysteine-rich domain"/>
    <property type="match status" value="4"/>
</dbReference>
<evidence type="ECO:0000256" key="3">
    <source>
        <dbReference type="ARBA" id="ARBA00022771"/>
    </source>
</evidence>
<dbReference type="InterPro" id="IPR004146">
    <property type="entry name" value="DC1"/>
</dbReference>
<sequence length="584" mass="68207">MDLESKQQQALDPLIFCPDAIFENDEEEFRWINFGEPPIRKPKFSSLSRIYTYNHNCPLCKESLVGATFHSCKECRAPYLIGTFGYHHKCLEPISKHPYHPKHSLRPRTNYYVRNRCSCCSYIRNWGYSCSICDFTMCQDCARKPPLLEIFHPKRHEHTLSFFPRKGSLICDVCALNDHSLLMYSCTQCDFLAHQYCLNFPWIIRISRHKHRLSFCSLLTPEKWLCGMCREKIDTNYGRYICVKGCSYGVHSKCATRYDVWDGKELEGIPEEVYEEDLKSFNEISDGVIQHFSHQSHHMRLDEETNREFDENKRCQACTLVICDEIIYSCMQCDDFILHQTCAHLPRKKQHATHSHLFTLQVLDPLVDGCFECTICGRRSNGFMYECCEKDCDFRLDVRCASIAEPLDHCCHPHPMFLTSDPNTYDKCSVCGMSQDRRLNCGEGDFVLCFKCATLPDKVRYKHDEHYLIFSYDGDAYCRYLCDVCEEHADPRMGIYRCSVCSTTLHITCLLGDYEEMYMLPGGITKYDFGKITTNVNILSNNHLTRNICSRCKYRCTKLLVYKISDREVLCSFGCLAELMYNWF</sequence>
<dbReference type="SMART" id="SM00249">
    <property type="entry name" value="PHD"/>
    <property type="match status" value="2"/>
</dbReference>
<reference evidence="6 7" key="1">
    <citation type="journal article" date="2013" name="Front. Plant Sci.">
        <title>The Reference Genome of the Halophytic Plant Eutrema salsugineum.</title>
        <authorList>
            <person name="Yang R."/>
            <person name="Jarvis D.E."/>
            <person name="Chen H."/>
            <person name="Beilstein M.A."/>
            <person name="Grimwood J."/>
            <person name="Jenkins J."/>
            <person name="Shu S."/>
            <person name="Prochnik S."/>
            <person name="Xin M."/>
            <person name="Ma C."/>
            <person name="Schmutz J."/>
            <person name="Wing R.A."/>
            <person name="Mitchell-Olds T."/>
            <person name="Schumaker K.S."/>
            <person name="Wang X."/>
        </authorList>
    </citation>
    <scope>NUCLEOTIDE SEQUENCE [LARGE SCALE GENOMIC DNA]</scope>
</reference>
<dbReference type="EMBL" id="KI517408">
    <property type="protein sequence ID" value="ESQ47755.1"/>
    <property type="molecule type" value="Genomic_DNA"/>
</dbReference>
<evidence type="ECO:0000256" key="4">
    <source>
        <dbReference type="ARBA" id="ARBA00022833"/>
    </source>
</evidence>
<dbReference type="Pfam" id="PF22926">
    <property type="entry name" value="C1-like_CT"/>
    <property type="match status" value="1"/>
</dbReference>
<dbReference type="InterPro" id="IPR053192">
    <property type="entry name" value="Vacuole_Formation_Reg"/>
</dbReference>
<dbReference type="InterPro" id="IPR001965">
    <property type="entry name" value="Znf_PHD"/>
</dbReference>
<dbReference type="Pfam" id="PF03107">
    <property type="entry name" value="C1_2"/>
    <property type="match status" value="6"/>
</dbReference>
<keyword evidence="3" id="KW-0863">Zinc-finger</keyword>
<dbReference type="Proteomes" id="UP000030689">
    <property type="component" value="Unassembled WGS sequence"/>
</dbReference>
<dbReference type="PANTHER" id="PTHR32410">
    <property type="entry name" value="CYSTEINE/HISTIDINE-RICH C1 DOMAIN FAMILY PROTEIN"/>
    <property type="match status" value="1"/>
</dbReference>
<gene>
    <name evidence="6" type="ORF">EUTSA_v10020368mg</name>
</gene>
<evidence type="ECO:0000256" key="2">
    <source>
        <dbReference type="ARBA" id="ARBA00022737"/>
    </source>
</evidence>
<name>V4LBE0_EUTSA</name>
<dbReference type="Gramene" id="ESQ47755">
    <property type="protein sequence ID" value="ESQ47755"/>
    <property type="gene ID" value="EUTSA_v10020368mg"/>
</dbReference>
<dbReference type="STRING" id="72664.V4LBE0"/>
<protein>
    <recommendedName>
        <fullName evidence="5">Zinc finger PHD-type domain-containing protein</fullName>
    </recommendedName>
</protein>
<accession>V4LBE0</accession>
<dbReference type="KEGG" id="eus:EUTSA_v10020368mg"/>
<proteinExistence type="predicted"/>
<organism evidence="6 7">
    <name type="scientific">Eutrema salsugineum</name>
    <name type="common">Saltwater cress</name>
    <name type="synonym">Sisymbrium salsugineum</name>
    <dbReference type="NCBI Taxonomy" id="72664"/>
    <lineage>
        <taxon>Eukaryota</taxon>
        <taxon>Viridiplantae</taxon>
        <taxon>Streptophyta</taxon>
        <taxon>Embryophyta</taxon>
        <taxon>Tracheophyta</taxon>
        <taxon>Spermatophyta</taxon>
        <taxon>Magnoliopsida</taxon>
        <taxon>eudicotyledons</taxon>
        <taxon>Gunneridae</taxon>
        <taxon>Pentapetalae</taxon>
        <taxon>rosids</taxon>
        <taxon>malvids</taxon>
        <taxon>Brassicales</taxon>
        <taxon>Brassicaceae</taxon>
        <taxon>Eutremeae</taxon>
        <taxon>Eutrema</taxon>
    </lineage>
</organism>
<keyword evidence="7" id="KW-1185">Reference proteome</keyword>
<keyword evidence="2" id="KW-0677">Repeat</keyword>
<dbReference type="InterPro" id="IPR013083">
    <property type="entry name" value="Znf_RING/FYVE/PHD"/>
</dbReference>
<dbReference type="AlphaFoldDB" id="V4LBE0"/>
<dbReference type="OrthoDB" id="1035869at2759"/>
<dbReference type="OMA" id="HQTCAHL"/>
<evidence type="ECO:0000259" key="5">
    <source>
        <dbReference type="SMART" id="SM00249"/>
    </source>
</evidence>
<keyword evidence="1" id="KW-0479">Metal-binding</keyword>
<dbReference type="PANTHER" id="PTHR32410:SF208">
    <property type="entry name" value="CHP-RICH ZINC FINGER PROTEIN-RELATED"/>
    <property type="match status" value="1"/>
</dbReference>
<feature type="domain" description="Zinc finger PHD-type" evidence="5">
    <location>
        <begin position="170"/>
        <end position="230"/>
    </location>
</feature>
<keyword evidence="4" id="KW-0862">Zinc</keyword>
<dbReference type="GO" id="GO:0008270">
    <property type="term" value="F:zinc ion binding"/>
    <property type="evidence" value="ECO:0007669"/>
    <property type="project" value="UniProtKB-KW"/>
</dbReference>